<feature type="region of interest" description="Disordered" evidence="1">
    <location>
        <begin position="334"/>
        <end position="355"/>
    </location>
</feature>
<feature type="region of interest" description="Disordered" evidence="1">
    <location>
        <begin position="618"/>
        <end position="650"/>
    </location>
</feature>
<gene>
    <name evidence="2" type="ORF">PSON_ATCC_30995.1.T0020209</name>
</gene>
<dbReference type="Proteomes" id="UP000692954">
    <property type="component" value="Unassembled WGS sequence"/>
</dbReference>
<dbReference type="OrthoDB" id="311133at2759"/>
<proteinExistence type="predicted"/>
<feature type="compositionally biased region" description="Low complexity" evidence="1">
    <location>
        <begin position="633"/>
        <end position="650"/>
    </location>
</feature>
<feature type="compositionally biased region" description="Basic and acidic residues" evidence="1">
    <location>
        <begin position="619"/>
        <end position="629"/>
    </location>
</feature>
<dbReference type="AlphaFoldDB" id="A0A8S1JX04"/>
<evidence type="ECO:0000313" key="3">
    <source>
        <dbReference type="Proteomes" id="UP000692954"/>
    </source>
</evidence>
<reference evidence="2" key="1">
    <citation type="submission" date="2021-01" db="EMBL/GenBank/DDBJ databases">
        <authorList>
            <consortium name="Genoscope - CEA"/>
            <person name="William W."/>
        </authorList>
    </citation>
    <scope>NUCLEOTIDE SEQUENCE</scope>
</reference>
<accession>A0A8S1JX04</accession>
<organism evidence="2 3">
    <name type="scientific">Paramecium sonneborni</name>
    <dbReference type="NCBI Taxonomy" id="65129"/>
    <lineage>
        <taxon>Eukaryota</taxon>
        <taxon>Sar</taxon>
        <taxon>Alveolata</taxon>
        <taxon>Ciliophora</taxon>
        <taxon>Intramacronucleata</taxon>
        <taxon>Oligohymenophorea</taxon>
        <taxon>Peniculida</taxon>
        <taxon>Parameciidae</taxon>
        <taxon>Paramecium</taxon>
    </lineage>
</organism>
<protein>
    <submittedName>
        <fullName evidence="2">Uncharacterized protein</fullName>
    </submittedName>
</protein>
<keyword evidence="3" id="KW-1185">Reference proteome</keyword>
<feature type="compositionally biased region" description="Basic and acidic residues" evidence="1">
    <location>
        <begin position="512"/>
        <end position="527"/>
    </location>
</feature>
<feature type="compositionally biased region" description="Low complexity" evidence="1">
    <location>
        <begin position="334"/>
        <end position="346"/>
    </location>
</feature>
<sequence>MENNKLYELLRTYQFPEKKLKRLKQIKEKKHYIKKAYPLEFGPDGKTLLKRGPWTQKEREIYLQNCQEHEEECRSNKTKELFKQILEQIPTRNLTQLKGFHKKNNPFPTITIIKNKRIRRTKLQLGSQNSNKLLDIVKKNQKKKQIKQLEKLAQLNNQILTLQTQMVQFSCKEDKQIQIKIYINLDNLINTYVEEDYRQERDEIKTENLDLSIEQTKEQINQQKIQKDKIIVSLKNLIDTKVEEDESKFINKAKIITFKELLSKIEVEKKSNNQKQLSDQKFWQGIGNQQKILIKFKQQQRKEVLQIENQQDKEKDVQQIPQIQQILEEKQQQQQIQPEQTLNEQQNVSPKNKMTRIEKQKTLSFEMGIKKINDDKNSNIIVLDSPEKPKQNPNNENQFDFQQYLKKEQKDINQQIIQENKSGQNNLIFESHKDTQSDQDKNNKKDNLNQSRNDLPDINKDEKVLEESLQKEKQNEKSKQKQLSSEQKREKREKREEREERERKRDLRKQKQKEYDMQKEIDRQKEQEIELEIEKIRIRQKEIDKQQEIEKQQKLEAQKLKEKQRQQQKEKRIQAFNLQDRKERNRTKNRELRSLQELSKLQKEKKQNTQVDLIYKQKKQYDSSHEQSHHQSRQFQQKGQEVINQQQGAEIQNQQQGQNLITYNQNQYQVPIIDQMKQQQFYIQNIQGKQFVSLKDCYKLIPGVEGQYQNQQELINQNKDQNDQDKNSQFSQLLPIQMQTYPYQEQANSQPQAQVPFQPNSTYIANPYFYPQLIPISQLQQQAQVDGSQNVNKDQYQVEMMYVFQEVPQNFDPNYFFQFSPSSFVSIPGGSKLGDALK</sequence>
<evidence type="ECO:0000313" key="2">
    <source>
        <dbReference type="EMBL" id="CAD8047073.1"/>
    </source>
</evidence>
<feature type="compositionally biased region" description="Basic and acidic residues" evidence="1">
    <location>
        <begin position="486"/>
        <end position="505"/>
    </location>
</feature>
<dbReference type="EMBL" id="CAJJDN010000002">
    <property type="protein sequence ID" value="CAD8047073.1"/>
    <property type="molecule type" value="Genomic_DNA"/>
</dbReference>
<name>A0A8S1JX04_9CILI</name>
<feature type="compositionally biased region" description="Basic and acidic residues" evidence="1">
    <location>
        <begin position="433"/>
        <end position="447"/>
    </location>
</feature>
<evidence type="ECO:0000256" key="1">
    <source>
        <dbReference type="SAM" id="MobiDB-lite"/>
    </source>
</evidence>
<feature type="region of interest" description="Disordered" evidence="1">
    <location>
        <begin position="433"/>
        <end position="527"/>
    </location>
</feature>
<comment type="caution">
    <text evidence="2">The sequence shown here is derived from an EMBL/GenBank/DDBJ whole genome shotgun (WGS) entry which is preliminary data.</text>
</comment>
<feature type="compositionally biased region" description="Basic and acidic residues" evidence="1">
    <location>
        <begin position="454"/>
        <end position="479"/>
    </location>
</feature>
<feature type="region of interest" description="Disordered" evidence="1">
    <location>
        <begin position="560"/>
        <end position="603"/>
    </location>
</feature>